<dbReference type="GO" id="GO:0019058">
    <property type="term" value="P:viral life cycle"/>
    <property type="evidence" value="ECO:0007669"/>
    <property type="project" value="UniProtKB-ARBA"/>
</dbReference>
<dbReference type="InterPro" id="IPR011050">
    <property type="entry name" value="Pectin_lyase_fold/virulence"/>
</dbReference>
<evidence type="ECO:0000256" key="1">
    <source>
        <dbReference type="ARBA" id="ARBA00004328"/>
    </source>
</evidence>
<evidence type="ECO:0000313" key="4">
    <source>
        <dbReference type="Proteomes" id="UP001058457"/>
    </source>
</evidence>
<dbReference type="GO" id="GO:0044423">
    <property type="term" value="C:virion component"/>
    <property type="evidence" value="ECO:0007669"/>
    <property type="project" value="UniProtKB-KW"/>
</dbReference>
<proteinExistence type="predicted"/>
<dbReference type="GO" id="GO:0051701">
    <property type="term" value="P:biological process involved in interaction with host"/>
    <property type="evidence" value="ECO:0007669"/>
    <property type="project" value="UniProtKB-ARBA"/>
</dbReference>
<name>A0A9E7D860_9CAUD</name>
<dbReference type="SUPFAM" id="SSF51126">
    <property type="entry name" value="Pectin lyase-like"/>
    <property type="match status" value="1"/>
</dbReference>
<evidence type="ECO:0000256" key="2">
    <source>
        <dbReference type="ARBA" id="ARBA00022844"/>
    </source>
</evidence>
<dbReference type="EMBL" id="ON081052">
    <property type="protein sequence ID" value="UOX39724.1"/>
    <property type="molecule type" value="Genomic_DNA"/>
</dbReference>
<keyword evidence="2" id="KW-0946">Virion</keyword>
<keyword evidence="4" id="KW-1185">Reference proteome</keyword>
<organism evidence="3 4">
    <name type="scientific">Escherichia phage vB_EcoS_SCS31</name>
    <dbReference type="NCBI Taxonomy" id="2932865"/>
    <lineage>
        <taxon>Viruses</taxon>
        <taxon>Duplodnaviria</taxon>
        <taxon>Heunggongvirae</taxon>
        <taxon>Uroviricota</taxon>
        <taxon>Caudoviricetes</taxon>
        <taxon>Drexlerviridae</taxon>
        <taxon>Braunvirinae</taxon>
        <taxon>Guelphvirus</taxon>
        <taxon>Guelphvirus SCS31</taxon>
    </lineage>
</organism>
<dbReference type="Proteomes" id="UP001058457">
    <property type="component" value="Segment"/>
</dbReference>
<accession>A0A9E7D860</accession>
<comment type="subcellular location">
    <subcellularLocation>
        <location evidence="1">Virion</location>
    </subcellularLocation>
</comment>
<sequence>MAIYDLGTASLAANGEVTGVGTTWSMPLTLIRVGATIVFKTEPVQIYTISEIISDTRLNVYNPNSETVPAGTGYAILAHDGITVQGLAQNVAETLRYYQSRETSIQSLIDFIGQDSFDWPRFEQLASQSVQGAADALASQIAAADSAATAVSARNTTTAARDATIAAINNAGDAGTLVTLANIGIGGSNTPQLTELDWNTFDFKSGARYLCQKSAMINAPEVINTTYSDSTLCTIEVKSARGLTGVKNIQVSASTGSDNAYRVIDLTQTGTAPSKTYYSREALYVASGSQVGGASAQRVRGLLDVYSKSETFNKSLNFSDIEDKSLARSNLGLSSVNSIYELIRQPTTNGNLANVRSYISGANSGGGLFYWDPSVSKSSHNGVTIFSPTVPFDGTYSTLPGFLSGAGETSPGKNGCWVRFTGGVDDIHTEWAGHDVSGVNESNASVMACINLGHNTNRKVRISAGRLKVSFSDGVQYNDKYRVLRQTAFFLNGLTVDIFANNDVDIDISGSTSPERVVFGLKYCTFKASGLNWNTDFSDYSIQPTDTEHKPREDWFGFMVEGCASVVIEGMEVNASRAFVNADALNGLPNAFVSLRNSSFRYNANYCLITRNCDYSEFIGNTTKQSGRAWHTFAEDYAISEGSRRSYAHANKFYYPISIQSRITPAGNNVTVTDNYYEGAGMFVEVFAANNVICKGNTSIITTDATGRASSHYLLITNDAESDWGVNEGLSNIIISSNIMIGGGVAIQGYQEGIQAKNGLIITGNTMTDTKAPYLTNQAWVGTIFSNNSCKFTPGFGGLAIGGQYPIVKDNIIDGGFVQLRVGYEVVAPTYEGNKFMNTVASSLTTMFDMDNFTGGIFRNNDFRDSSFLRIFPLNDNVTKVGFRYVDYGFSARPTDTYGAKCVIRAGDFILNDNPTTYGSAYAWFGATNGAYLQVNTAS</sequence>
<reference evidence="3" key="1">
    <citation type="submission" date="2022-03" db="EMBL/GenBank/DDBJ databases">
        <title>Complete genome analysis of the Escherichia phage vB_EcoS_SCS31.</title>
        <authorList>
            <person name="Alexyuk M.S."/>
            <person name="Bogoyavlenskiy A.P."/>
            <person name="Alexyuk P.G."/>
            <person name="Berezin V.E."/>
        </authorList>
    </citation>
    <scope>NUCLEOTIDE SEQUENCE</scope>
</reference>
<protein>
    <submittedName>
        <fullName evidence="3">Tail fiber protein</fullName>
    </submittedName>
</protein>
<evidence type="ECO:0000313" key="3">
    <source>
        <dbReference type="EMBL" id="UOX39724.1"/>
    </source>
</evidence>